<name>B1I2F2_DESAP</name>
<proteinExistence type="predicted"/>
<evidence type="ECO:0000313" key="2">
    <source>
        <dbReference type="Proteomes" id="UP000008544"/>
    </source>
</evidence>
<reference evidence="2" key="1">
    <citation type="submission" date="2007-10" db="EMBL/GenBank/DDBJ databases">
        <title>Complete sequence of chromosome of Desulforudis audaxviator MP104C.</title>
        <authorList>
            <person name="Copeland A."/>
            <person name="Lucas S."/>
            <person name="Lapidus A."/>
            <person name="Barry K."/>
            <person name="Glavina del Rio T."/>
            <person name="Dalin E."/>
            <person name="Tice H."/>
            <person name="Bruce D."/>
            <person name="Pitluck S."/>
            <person name="Lowry S.R."/>
            <person name="Larimer F."/>
            <person name="Land M.L."/>
            <person name="Hauser L."/>
            <person name="Kyrpides N."/>
            <person name="Ivanova N.N."/>
            <person name="Richardson P."/>
        </authorList>
    </citation>
    <scope>NUCLEOTIDE SEQUENCE [LARGE SCALE GENOMIC DNA]</scope>
    <source>
        <strain evidence="2">MP104C</strain>
    </source>
</reference>
<dbReference type="Pfam" id="PF12686">
    <property type="entry name" value="DUF3800"/>
    <property type="match status" value="1"/>
</dbReference>
<evidence type="ECO:0008006" key="3">
    <source>
        <dbReference type="Google" id="ProtNLM"/>
    </source>
</evidence>
<dbReference type="STRING" id="477974.Daud_0705"/>
<dbReference type="eggNOG" id="ENOG50341QT">
    <property type="taxonomic scope" value="Bacteria"/>
</dbReference>
<dbReference type="AlphaFoldDB" id="B1I2F2"/>
<accession>B1I2F2</accession>
<dbReference type="HOGENOM" id="CLU_1255457_0_0_9"/>
<protein>
    <recommendedName>
        <fullName evidence="3">DUF3800 domain-containing protein</fullName>
    </recommendedName>
</protein>
<reference evidence="1 2" key="2">
    <citation type="journal article" date="2008" name="Science">
        <title>Environmental genomics reveals a single-species ecosystem deep within Earth.</title>
        <authorList>
            <person name="Chivian D."/>
            <person name="Brodie E.L."/>
            <person name="Alm E.J."/>
            <person name="Culley D.E."/>
            <person name="Dehal P.S."/>
            <person name="Desantis T.Z."/>
            <person name="Gihring T.M."/>
            <person name="Lapidus A."/>
            <person name="Lin L.H."/>
            <person name="Lowry S.R."/>
            <person name="Moser D.P."/>
            <person name="Richardson P.M."/>
            <person name="Southam G."/>
            <person name="Wanger G."/>
            <person name="Pratt L.M."/>
            <person name="Andersen G.L."/>
            <person name="Hazen T.C."/>
            <person name="Brockman F.J."/>
            <person name="Arkin A.P."/>
            <person name="Onstott T.C."/>
        </authorList>
    </citation>
    <scope>NUCLEOTIDE SEQUENCE [LARGE SCALE GENOMIC DNA]</scope>
    <source>
        <strain evidence="1 2">MP104C</strain>
    </source>
</reference>
<dbReference type="Proteomes" id="UP000008544">
    <property type="component" value="Chromosome"/>
</dbReference>
<evidence type="ECO:0000313" key="1">
    <source>
        <dbReference type="EMBL" id="ACA59235.1"/>
    </source>
</evidence>
<organism evidence="1 2">
    <name type="scientific">Desulforudis audaxviator (strain MP104C)</name>
    <dbReference type="NCBI Taxonomy" id="477974"/>
    <lineage>
        <taxon>Bacteria</taxon>
        <taxon>Bacillati</taxon>
        <taxon>Bacillota</taxon>
        <taxon>Clostridia</taxon>
        <taxon>Thermoanaerobacterales</taxon>
        <taxon>Candidatus Desulforudaceae</taxon>
        <taxon>Candidatus Desulforudis</taxon>
    </lineage>
</organism>
<dbReference type="InterPro" id="IPR024524">
    <property type="entry name" value="DUF3800"/>
</dbReference>
<dbReference type="KEGG" id="dau:Daud_0705"/>
<keyword evidence="2" id="KW-1185">Reference proteome</keyword>
<dbReference type="EMBL" id="CP000860">
    <property type="protein sequence ID" value="ACA59235.1"/>
    <property type="molecule type" value="Genomic_DNA"/>
</dbReference>
<sequence length="209" mass="24486">MKSKNNRRGETLLTVKAVKTMYVFVDESGCLRANQAFLAGAWFTWMPVFWLNVARRLRHDSRFWRELHFHKVSRQQNDRQYEMIQALLALLAKYRKTWYARLLYVSEADQLAGWRDCSCVDIYDNLMSRLFGRFGGHFPERRCVIVLDEKNRPHWDNYIPVGLQAFLNRSVGVKTDTEFEIVTASSETNDLLQISDIVTSAMRQLVVPS</sequence>
<gene>
    <name evidence="1" type="ordered locus">Daud_0705</name>
</gene>